<dbReference type="InterPro" id="IPR001455">
    <property type="entry name" value="TusA-like"/>
</dbReference>
<comment type="similarity">
    <text evidence="1">Belongs to the sulfur carrier protein TusA family.</text>
</comment>
<protein>
    <submittedName>
        <fullName evidence="2">SirA-like protein</fullName>
    </submittedName>
</protein>
<dbReference type="SUPFAM" id="SSF64307">
    <property type="entry name" value="SirA-like"/>
    <property type="match status" value="1"/>
</dbReference>
<proteinExistence type="inferred from homology"/>
<evidence type="ECO:0000313" key="2">
    <source>
        <dbReference type="EMBL" id="CEQ03411.1"/>
    </source>
</evidence>
<dbReference type="PANTHER" id="PTHR33279:SF6">
    <property type="entry name" value="SULFUR CARRIER PROTEIN YEDF-RELATED"/>
    <property type="match status" value="1"/>
</dbReference>
<dbReference type="PANTHER" id="PTHR33279">
    <property type="entry name" value="SULFUR CARRIER PROTEIN YEDF-RELATED"/>
    <property type="match status" value="1"/>
</dbReference>
<dbReference type="EMBL" id="CEKZ01000003">
    <property type="protein sequence ID" value="CEQ03411.1"/>
    <property type="molecule type" value="Genomic_DNA"/>
</dbReference>
<accession>A0A0A8VW17</accession>
<organism evidence="2 3">
    <name type="scientific">Paraclostridium sordellii</name>
    <name type="common">Clostridium sordellii</name>
    <dbReference type="NCBI Taxonomy" id="1505"/>
    <lineage>
        <taxon>Bacteria</taxon>
        <taxon>Bacillati</taxon>
        <taxon>Bacillota</taxon>
        <taxon>Clostridia</taxon>
        <taxon>Peptostreptococcales</taxon>
        <taxon>Peptostreptococcaceae</taxon>
        <taxon>Paraclostridium</taxon>
    </lineage>
</organism>
<sequence>MVKKIDARGFSCPQPVLMSKKGLEESPNGIEVLVDNHAACQNIKRFMENAGYEVYIKEIDDEFIIGCGK</sequence>
<name>A0A0A8VW17_PARSO</name>
<dbReference type="InterPro" id="IPR036868">
    <property type="entry name" value="TusA-like_sf"/>
</dbReference>
<dbReference type="PROSITE" id="PS01148">
    <property type="entry name" value="UPF0033"/>
    <property type="match status" value="1"/>
</dbReference>
<dbReference type="AlphaFoldDB" id="A0A0A8VW17"/>
<dbReference type="Gene3D" id="3.30.110.40">
    <property type="entry name" value="TusA-like domain"/>
    <property type="match status" value="1"/>
</dbReference>
<dbReference type="eggNOG" id="COG0425">
    <property type="taxonomic scope" value="Bacteria"/>
</dbReference>
<dbReference type="Proteomes" id="UP000049127">
    <property type="component" value="Unassembled WGS sequence"/>
</dbReference>
<dbReference type="PATRIC" id="fig|1505.7.peg.1406"/>
<reference evidence="2 3" key="1">
    <citation type="submission" date="2015-01" db="EMBL/GenBank/DDBJ databases">
        <authorList>
            <person name="Aslett A.Martin."/>
            <person name="De Silva Nishadi"/>
        </authorList>
    </citation>
    <scope>NUCLEOTIDE SEQUENCE [LARGE SCALE GENOMIC DNA]</scope>
    <source>
        <strain evidence="2 3">R28058</strain>
    </source>
</reference>
<dbReference type="CDD" id="cd03421">
    <property type="entry name" value="SirA_like_N"/>
    <property type="match status" value="1"/>
</dbReference>
<evidence type="ECO:0000313" key="3">
    <source>
        <dbReference type="Proteomes" id="UP000049127"/>
    </source>
</evidence>
<gene>
    <name evidence="2" type="ORF">R28058_11441</name>
</gene>
<evidence type="ECO:0000256" key="1">
    <source>
        <dbReference type="ARBA" id="ARBA00008984"/>
    </source>
</evidence>
<dbReference type="Pfam" id="PF01206">
    <property type="entry name" value="TusA"/>
    <property type="match status" value="1"/>
</dbReference>